<dbReference type="Proteomes" id="UP000015388">
    <property type="component" value="Chromosome"/>
</dbReference>
<dbReference type="Pfam" id="PF10081">
    <property type="entry name" value="Abhydrolase_9"/>
    <property type="match status" value="1"/>
</dbReference>
<feature type="domain" description="Alpha/beta-hydrolase N-terminal" evidence="3">
    <location>
        <begin position="58"/>
        <end position="269"/>
    </location>
</feature>
<dbReference type="KEGG" id="cmd:B841_12140"/>
<dbReference type="Pfam" id="PF15420">
    <property type="entry name" value="Abhydrolase_9_N"/>
    <property type="match status" value="1"/>
</dbReference>
<evidence type="ECO:0000259" key="2">
    <source>
        <dbReference type="Pfam" id="PF10081"/>
    </source>
</evidence>
<feature type="domain" description="Alpha/beta-hydrolase catalytic" evidence="2">
    <location>
        <begin position="287"/>
        <end position="580"/>
    </location>
</feature>
<dbReference type="EMBL" id="CP003924">
    <property type="protein sequence ID" value="AGS35900.1"/>
    <property type="molecule type" value="Genomic_DNA"/>
</dbReference>
<gene>
    <name evidence="4" type="ORF">B841_12140</name>
</gene>
<dbReference type="AlphaFoldDB" id="S5T5I8"/>
<dbReference type="HOGENOM" id="CLU_023789_0_0_11"/>
<feature type="transmembrane region" description="Helical" evidence="1">
    <location>
        <begin position="191"/>
        <end position="209"/>
    </location>
</feature>
<dbReference type="eggNOG" id="COG4425">
    <property type="taxonomic scope" value="Bacteria"/>
</dbReference>
<dbReference type="SUPFAM" id="SSF53474">
    <property type="entry name" value="alpha/beta-Hydrolases"/>
    <property type="match status" value="1"/>
</dbReference>
<evidence type="ECO:0008006" key="6">
    <source>
        <dbReference type="Google" id="ProtNLM"/>
    </source>
</evidence>
<protein>
    <recommendedName>
        <fullName evidence="6">Alpha/beta-hydrolase family protein</fullName>
    </recommendedName>
</protein>
<evidence type="ECO:0000313" key="4">
    <source>
        <dbReference type="EMBL" id="AGS35900.1"/>
    </source>
</evidence>
<proteinExistence type="predicted"/>
<evidence type="ECO:0000313" key="5">
    <source>
        <dbReference type="Proteomes" id="UP000015388"/>
    </source>
</evidence>
<dbReference type="InterPro" id="IPR027788">
    <property type="entry name" value="Alpha/beta-hydrolase_N_dom"/>
</dbReference>
<evidence type="ECO:0000259" key="3">
    <source>
        <dbReference type="Pfam" id="PF15420"/>
    </source>
</evidence>
<keyword evidence="1" id="KW-0812">Transmembrane</keyword>
<feature type="transmembrane region" description="Helical" evidence="1">
    <location>
        <begin position="113"/>
        <end position="132"/>
    </location>
</feature>
<dbReference type="STRING" id="1224163.B841_12140"/>
<dbReference type="InterPro" id="IPR027787">
    <property type="entry name" value="Alpha/beta-hydrolase_catalytic"/>
</dbReference>
<evidence type="ECO:0000256" key="1">
    <source>
        <dbReference type="SAM" id="Phobius"/>
    </source>
</evidence>
<keyword evidence="1" id="KW-1133">Transmembrane helix</keyword>
<dbReference type="PATRIC" id="fig|1224163.3.peg.2452"/>
<keyword evidence="5" id="KW-1185">Reference proteome</keyword>
<dbReference type="InterPro" id="IPR029058">
    <property type="entry name" value="AB_hydrolase_fold"/>
</dbReference>
<accession>S5T5I8</accession>
<reference evidence="4 5" key="1">
    <citation type="submission" date="2012-11" db="EMBL/GenBank/DDBJ databases">
        <title>The complete genome sequence of Corynebacterium maris Coryn-1 (=DSM 45190).</title>
        <authorList>
            <person name="Schaffert L."/>
            <person name="Albersmeier A."/>
            <person name="Kalinowski J."/>
            <person name="Ruckert C."/>
        </authorList>
    </citation>
    <scope>NUCLEOTIDE SEQUENCE [LARGE SCALE GENOMIC DNA]</scope>
    <source>
        <strain evidence="5">Coryn-1</strain>
    </source>
</reference>
<dbReference type="ESTHER" id="9cory-s5t5i8">
    <property type="family name" value="Abhydrolase_9"/>
</dbReference>
<feature type="transmembrane region" description="Helical" evidence="1">
    <location>
        <begin position="152"/>
        <end position="170"/>
    </location>
</feature>
<sequence>MLRNLARRGAVGALKVAVVALEVYADLLPGVRMTKRRRLPEQLGAGILGAEAATWWAISPSLLPRPWWVTALNVAFCQGFGHAAATGVRFTVSRGFDLVGWRPRARVTQRTHEVLHAVMGTVTATVTVTSLLRQEQQAQLVSTPGREGRRDAVAGLLVGTLGYGALLLVGETAQQSINRMSRTLSRWLPPVVSWPLALVALVLVLGVTSDRFVIRRLLNSVGRSAQERNLSIFPGTVQPWEPERSGSPWSHEPWYALGSQGRALVSGGPRARDIRAVTGHEDVREPIRIYVGLRRGRDFRQQADQVLREMDRTGAFRRPTIVMMAAAGTGWLADWSVSSVEFLTGGNCVTVAMQYSYLPSAVAYVTDHDSPVVSSRILIDAVRQRLAEMDPATRPKLYVSGESLGAYGIVDSFRDYAQLLEQVDGAVFSGPPRFTRIHRALTETRDPGSPERLPVLDRGRHVRFAAVPAHLRHDFSGADLAEDWQSPRIVFAQHASDPITFWDWNLFFTQPAWLREPGSRGVPAPKAQQLDVFEGMRWAPFITGWQVGLDQISSLKFPGGHAHQYHGEMPYYWVGVLGEQVVVDFDDRLARHIEQWVRVHLIKR</sequence>
<name>S5T5I8_9CORY</name>
<organism evidence="4 5">
    <name type="scientific">Corynebacterium maris DSM 45190</name>
    <dbReference type="NCBI Taxonomy" id="1224163"/>
    <lineage>
        <taxon>Bacteria</taxon>
        <taxon>Bacillati</taxon>
        <taxon>Actinomycetota</taxon>
        <taxon>Actinomycetes</taxon>
        <taxon>Mycobacteriales</taxon>
        <taxon>Corynebacteriaceae</taxon>
        <taxon>Corynebacterium</taxon>
    </lineage>
</organism>
<keyword evidence="1" id="KW-0472">Membrane</keyword>